<dbReference type="STRING" id="1121881.SAMN02745225_01656"/>
<dbReference type="AlphaFoldDB" id="A0A1M4WFP8"/>
<keyword evidence="1 4" id="KW-0808">Transferase</keyword>
<evidence type="ECO:0000256" key="2">
    <source>
        <dbReference type="ARBA" id="ARBA00023315"/>
    </source>
</evidence>
<sequence length="229" mass="25729">MSNRSFVDDLINRPLQQSPRFYAFARGVVYLVNRLYFGNKVYFEAPLPSSPFVLAPTHRSYIDTPLVGSILKEPLRYMAKSELWKNPWLGRLIELLGGFPVDRSGADRNSLNTALEILRAGESLVVFPEGERRSGEKVEKIHEGVAYLSLKTKVPVVPVAFYGSDHVLPPGSKFPRRGRVRSIVGKAMYPSSYVEDTSGKKSVPRRAIVAMTNDLELTLQRLFDEAKSL</sequence>
<reference evidence="5" key="1">
    <citation type="submission" date="2016-11" db="EMBL/GenBank/DDBJ databases">
        <authorList>
            <person name="Varghese N."/>
            <person name="Submissions S."/>
        </authorList>
    </citation>
    <scope>NUCLEOTIDE SEQUENCE [LARGE SCALE GENOMIC DNA]</scope>
    <source>
        <strain evidence="5">DSM 19514</strain>
    </source>
</reference>
<dbReference type="PANTHER" id="PTHR10434:SF11">
    <property type="entry name" value="1-ACYL-SN-GLYCEROL-3-PHOSPHATE ACYLTRANSFERASE"/>
    <property type="match status" value="1"/>
</dbReference>
<feature type="domain" description="Phospholipid/glycerol acyltransferase" evidence="3">
    <location>
        <begin position="52"/>
        <end position="164"/>
    </location>
</feature>
<keyword evidence="2 4" id="KW-0012">Acyltransferase</keyword>
<dbReference type="InterPro" id="IPR002123">
    <property type="entry name" value="Plipid/glycerol_acylTrfase"/>
</dbReference>
<keyword evidence="5" id="KW-1185">Reference proteome</keyword>
<protein>
    <submittedName>
        <fullName evidence="4">1-acyl-sn-glycerol-3-phosphate acyltransferase</fullName>
    </submittedName>
</protein>
<name>A0A1M4WFP8_9ACTN</name>
<dbReference type="EMBL" id="FQUL01000025">
    <property type="protein sequence ID" value="SHE80015.1"/>
    <property type="molecule type" value="Genomic_DNA"/>
</dbReference>
<dbReference type="SMART" id="SM00563">
    <property type="entry name" value="PlsC"/>
    <property type="match status" value="1"/>
</dbReference>
<dbReference type="GO" id="GO:0003841">
    <property type="term" value="F:1-acylglycerol-3-phosphate O-acyltransferase activity"/>
    <property type="evidence" value="ECO:0007669"/>
    <property type="project" value="TreeGrafter"/>
</dbReference>
<proteinExistence type="predicted"/>
<accession>A0A1M4WFP8</accession>
<organism evidence="4 5">
    <name type="scientific">Ferrithrix thermotolerans DSM 19514</name>
    <dbReference type="NCBI Taxonomy" id="1121881"/>
    <lineage>
        <taxon>Bacteria</taxon>
        <taxon>Bacillati</taxon>
        <taxon>Actinomycetota</taxon>
        <taxon>Acidimicrobiia</taxon>
        <taxon>Acidimicrobiales</taxon>
        <taxon>Acidimicrobiaceae</taxon>
        <taxon>Ferrithrix</taxon>
    </lineage>
</organism>
<evidence type="ECO:0000256" key="1">
    <source>
        <dbReference type="ARBA" id="ARBA00022679"/>
    </source>
</evidence>
<dbReference type="GO" id="GO:0006654">
    <property type="term" value="P:phosphatidic acid biosynthetic process"/>
    <property type="evidence" value="ECO:0007669"/>
    <property type="project" value="TreeGrafter"/>
</dbReference>
<evidence type="ECO:0000313" key="5">
    <source>
        <dbReference type="Proteomes" id="UP000184295"/>
    </source>
</evidence>
<dbReference type="Proteomes" id="UP000184295">
    <property type="component" value="Unassembled WGS sequence"/>
</dbReference>
<evidence type="ECO:0000259" key="3">
    <source>
        <dbReference type="SMART" id="SM00563"/>
    </source>
</evidence>
<dbReference type="SUPFAM" id="SSF69593">
    <property type="entry name" value="Glycerol-3-phosphate (1)-acyltransferase"/>
    <property type="match status" value="1"/>
</dbReference>
<dbReference type="PANTHER" id="PTHR10434">
    <property type="entry name" value="1-ACYL-SN-GLYCEROL-3-PHOSPHATE ACYLTRANSFERASE"/>
    <property type="match status" value="1"/>
</dbReference>
<dbReference type="RefSeq" id="WP_072791219.1">
    <property type="nucleotide sequence ID" value="NZ_FQUL01000025.1"/>
</dbReference>
<evidence type="ECO:0000313" key="4">
    <source>
        <dbReference type="EMBL" id="SHE80015.1"/>
    </source>
</evidence>
<dbReference type="Pfam" id="PF01553">
    <property type="entry name" value="Acyltransferase"/>
    <property type="match status" value="1"/>
</dbReference>
<gene>
    <name evidence="4" type="ORF">SAMN02745225_01656</name>
</gene>
<dbReference type="CDD" id="cd07989">
    <property type="entry name" value="LPLAT_AGPAT-like"/>
    <property type="match status" value="1"/>
</dbReference>